<keyword evidence="3" id="KW-0687">Ribonucleoprotein</keyword>
<dbReference type="PANTHER" id="PTHR35024:SF4">
    <property type="entry name" value="POLYMER-FORMING CYTOSKELETAL PROTEIN"/>
    <property type="match status" value="1"/>
</dbReference>
<accession>A0A7W7Y792</accession>
<keyword evidence="4" id="KW-1185">Reference proteome</keyword>
<feature type="compositionally biased region" description="Pro residues" evidence="2">
    <location>
        <begin position="130"/>
        <end position="139"/>
    </location>
</feature>
<sequence>MEKRRVVASDVTRSGMGMSGAWAETDAPASAPATKAAEPPKPEVAAPSPQATAAPTRAPEPAPSATDGFGAFLQSKNLPPPPEDAAPAPATVEPVPTTASVVEAAPAAPAPEEAVSSEPATGSMRRPQSNSPPPTPSPAPQTASSLQKMKEQGMYRNQYFKDAECFDCGHKFKTGRSAKSANCPACGSYISLEDVEINMTSTQPVKTRGNVLIRKRGRLSASSVQCRDLECHGIIEANVTCTGDASFRSTGSIIGEIRCCRFVVEKGADVAFLNPVHATEVEIQARVTGTIYSTGPVLITSNGSVNGDVTARSVSIEPGGELNGAMNIVRAKQLPPTITPAPVS</sequence>
<evidence type="ECO:0000256" key="2">
    <source>
        <dbReference type="SAM" id="MobiDB-lite"/>
    </source>
</evidence>
<dbReference type="RefSeq" id="WP_184337851.1">
    <property type="nucleotide sequence ID" value="NZ_JACHIG010000001.1"/>
</dbReference>
<dbReference type="PANTHER" id="PTHR35024">
    <property type="entry name" value="HYPOTHETICAL CYTOSOLIC PROTEIN"/>
    <property type="match status" value="1"/>
</dbReference>
<dbReference type="Pfam" id="PF04519">
    <property type="entry name" value="Bactofilin"/>
    <property type="match status" value="2"/>
</dbReference>
<dbReference type="EMBL" id="JACHIG010000001">
    <property type="protein sequence ID" value="MBB5030899.1"/>
    <property type="molecule type" value="Genomic_DNA"/>
</dbReference>
<comment type="similarity">
    <text evidence="1">Belongs to the bactofilin family.</text>
</comment>
<gene>
    <name evidence="3" type="ORF">HNQ65_000453</name>
</gene>
<evidence type="ECO:0000313" key="3">
    <source>
        <dbReference type="EMBL" id="MBB5030899.1"/>
    </source>
</evidence>
<dbReference type="GO" id="GO:0005840">
    <property type="term" value="C:ribosome"/>
    <property type="evidence" value="ECO:0007669"/>
    <property type="project" value="UniProtKB-KW"/>
</dbReference>
<dbReference type="AlphaFoldDB" id="A0A7W7Y792"/>
<reference evidence="3 4" key="1">
    <citation type="submission" date="2020-08" db="EMBL/GenBank/DDBJ databases">
        <title>Genomic Encyclopedia of Type Strains, Phase IV (KMG-IV): sequencing the most valuable type-strain genomes for metagenomic binning, comparative biology and taxonomic classification.</title>
        <authorList>
            <person name="Goeker M."/>
        </authorList>
    </citation>
    <scope>NUCLEOTIDE SEQUENCE [LARGE SCALE GENOMIC DNA]</scope>
    <source>
        <strain evidence="3 4">DSM 12252</strain>
    </source>
</reference>
<proteinExistence type="inferred from homology"/>
<evidence type="ECO:0000256" key="1">
    <source>
        <dbReference type="ARBA" id="ARBA00044755"/>
    </source>
</evidence>
<feature type="compositionally biased region" description="Low complexity" evidence="2">
    <location>
        <begin position="27"/>
        <end position="66"/>
    </location>
</feature>
<feature type="region of interest" description="Disordered" evidence="2">
    <location>
        <begin position="1"/>
        <end position="149"/>
    </location>
</feature>
<evidence type="ECO:0000313" key="4">
    <source>
        <dbReference type="Proteomes" id="UP000590740"/>
    </source>
</evidence>
<keyword evidence="3" id="KW-0689">Ribosomal protein</keyword>
<organism evidence="3 4">
    <name type="scientific">Prosthecobacter vanneervenii</name>
    <dbReference type="NCBI Taxonomy" id="48466"/>
    <lineage>
        <taxon>Bacteria</taxon>
        <taxon>Pseudomonadati</taxon>
        <taxon>Verrucomicrobiota</taxon>
        <taxon>Verrucomicrobiia</taxon>
        <taxon>Verrucomicrobiales</taxon>
        <taxon>Verrucomicrobiaceae</taxon>
        <taxon>Prosthecobacter</taxon>
    </lineage>
</organism>
<feature type="compositionally biased region" description="Low complexity" evidence="2">
    <location>
        <begin position="85"/>
        <end position="121"/>
    </location>
</feature>
<protein>
    <submittedName>
        <fullName evidence="3">Cytoskeletal protein CcmA (Bactofilin family)/ribosomal protein S27E</fullName>
    </submittedName>
</protein>
<name>A0A7W7Y792_9BACT</name>
<comment type="caution">
    <text evidence="3">The sequence shown here is derived from an EMBL/GenBank/DDBJ whole genome shotgun (WGS) entry which is preliminary data.</text>
</comment>
<dbReference type="InterPro" id="IPR007607">
    <property type="entry name" value="BacA/B"/>
</dbReference>
<dbReference type="Proteomes" id="UP000590740">
    <property type="component" value="Unassembled WGS sequence"/>
</dbReference>